<dbReference type="InterPro" id="IPR036412">
    <property type="entry name" value="HAD-like_sf"/>
</dbReference>
<comment type="similarity">
    <text evidence="3">Belongs to the HAD-like hydrolase superfamily. CbbY/CbbZ/Gph/YieH family.</text>
</comment>
<dbReference type="GO" id="GO:0008967">
    <property type="term" value="F:phosphoglycolate phosphatase activity"/>
    <property type="evidence" value="ECO:0007669"/>
    <property type="project" value="UniProtKB-EC"/>
</dbReference>
<dbReference type="Gene3D" id="3.40.50.1000">
    <property type="entry name" value="HAD superfamily/HAD-like"/>
    <property type="match status" value="1"/>
</dbReference>
<dbReference type="SFLD" id="SFLDS00003">
    <property type="entry name" value="Haloacid_Dehalogenase"/>
    <property type="match status" value="1"/>
</dbReference>
<dbReference type="Pfam" id="PF00702">
    <property type="entry name" value="Hydrolase"/>
    <property type="match status" value="1"/>
</dbReference>
<protein>
    <recommendedName>
        <fullName evidence="4">phosphoglycolate phosphatase</fullName>
        <ecNumber evidence="4">3.1.3.18</ecNumber>
    </recommendedName>
</protein>
<evidence type="ECO:0000313" key="5">
    <source>
        <dbReference type="EMBL" id="GFM36327.1"/>
    </source>
</evidence>
<dbReference type="PANTHER" id="PTHR43434">
    <property type="entry name" value="PHOSPHOGLYCOLATE PHOSPHATASE"/>
    <property type="match status" value="1"/>
</dbReference>
<comment type="pathway">
    <text evidence="2">Organic acid metabolism; glycolate biosynthesis; glycolate from 2-phosphoglycolate: step 1/1.</text>
</comment>
<evidence type="ECO:0000256" key="1">
    <source>
        <dbReference type="ARBA" id="ARBA00000830"/>
    </source>
</evidence>
<sequence>MQRAGTPIRGVLFDKDGTLFDFHETWRPIMHKAALFAAAGDAHLAAEMLHVGGYDAASGRFLPDSVIAAGHAGELAELWLRHGASVPLAELRNGLDTLFRREAETSSAPVPGLRDLFRDLSLSGLVLGIATNDSLAGAQSAARQFGLERYVSFVAGYDSGFGAKPGPGMALAFCDVAGLAPSAVAVVGDSAHDMAMGRAAGAGLCIGVLTGAGTRETLGRYADMVMDDISGLAEQFIF</sequence>
<dbReference type="GO" id="GO:0005829">
    <property type="term" value="C:cytosol"/>
    <property type="evidence" value="ECO:0007669"/>
    <property type="project" value="TreeGrafter"/>
</dbReference>
<name>A0A7J0BRI3_9BACT</name>
<dbReference type="Gene3D" id="1.10.150.240">
    <property type="entry name" value="Putative phosphatase, domain 2"/>
    <property type="match status" value="1"/>
</dbReference>
<dbReference type="InterPro" id="IPR023214">
    <property type="entry name" value="HAD_sf"/>
</dbReference>
<dbReference type="Proteomes" id="UP000503820">
    <property type="component" value="Unassembled WGS sequence"/>
</dbReference>
<evidence type="ECO:0000313" key="6">
    <source>
        <dbReference type="Proteomes" id="UP000503820"/>
    </source>
</evidence>
<comment type="caution">
    <text evidence="5">The sequence shown here is derived from an EMBL/GenBank/DDBJ whole genome shotgun (WGS) entry which is preliminary data.</text>
</comment>
<evidence type="ECO:0000256" key="2">
    <source>
        <dbReference type="ARBA" id="ARBA00004818"/>
    </source>
</evidence>
<dbReference type="InterPro" id="IPR023198">
    <property type="entry name" value="PGP-like_dom2"/>
</dbReference>
<gene>
    <name evidence="5" type="ORF">DSM19430T_10110</name>
</gene>
<dbReference type="PANTHER" id="PTHR43434:SF1">
    <property type="entry name" value="PHOSPHOGLYCOLATE PHOSPHATASE"/>
    <property type="match status" value="1"/>
</dbReference>
<evidence type="ECO:0000256" key="3">
    <source>
        <dbReference type="ARBA" id="ARBA00006171"/>
    </source>
</evidence>
<dbReference type="SUPFAM" id="SSF56784">
    <property type="entry name" value="HAD-like"/>
    <property type="match status" value="1"/>
</dbReference>
<dbReference type="InterPro" id="IPR050155">
    <property type="entry name" value="HAD-like_hydrolase_sf"/>
</dbReference>
<dbReference type="NCBIfam" id="TIGR01549">
    <property type="entry name" value="HAD-SF-IA-v1"/>
    <property type="match status" value="1"/>
</dbReference>
<reference evidence="5 6" key="1">
    <citation type="submission" date="2020-05" db="EMBL/GenBank/DDBJ databases">
        <title>Draft genome sequence of Desulfovibrio psychrotolerans JS1T.</title>
        <authorList>
            <person name="Ueno A."/>
            <person name="Tamazawa S."/>
            <person name="Tamamura S."/>
            <person name="Murakami T."/>
            <person name="Kiyama T."/>
            <person name="Inomata H."/>
            <person name="Amano Y."/>
            <person name="Miyakawa K."/>
            <person name="Tamaki H."/>
            <person name="Naganuma T."/>
            <person name="Kaneko K."/>
        </authorList>
    </citation>
    <scope>NUCLEOTIDE SEQUENCE [LARGE SCALE GENOMIC DNA]</scope>
    <source>
        <strain evidence="5 6">JS1</strain>
    </source>
</reference>
<proteinExistence type="inferred from homology"/>
<dbReference type="RefSeq" id="WP_205245118.1">
    <property type="nucleotide sequence ID" value="NZ_BLVP01000005.1"/>
</dbReference>
<dbReference type="EC" id="3.1.3.18" evidence="4"/>
<accession>A0A7J0BRI3</accession>
<dbReference type="InterPro" id="IPR006439">
    <property type="entry name" value="HAD-SF_hydro_IA"/>
</dbReference>
<dbReference type="GO" id="GO:0006281">
    <property type="term" value="P:DNA repair"/>
    <property type="evidence" value="ECO:0007669"/>
    <property type="project" value="TreeGrafter"/>
</dbReference>
<organism evidence="5 6">
    <name type="scientific">Desulfovibrio psychrotolerans</name>
    <dbReference type="NCBI Taxonomy" id="415242"/>
    <lineage>
        <taxon>Bacteria</taxon>
        <taxon>Pseudomonadati</taxon>
        <taxon>Thermodesulfobacteriota</taxon>
        <taxon>Desulfovibrionia</taxon>
        <taxon>Desulfovibrionales</taxon>
        <taxon>Desulfovibrionaceae</taxon>
        <taxon>Desulfovibrio</taxon>
    </lineage>
</organism>
<dbReference type="AlphaFoldDB" id="A0A7J0BRI3"/>
<evidence type="ECO:0000256" key="4">
    <source>
        <dbReference type="ARBA" id="ARBA00013078"/>
    </source>
</evidence>
<keyword evidence="6" id="KW-1185">Reference proteome</keyword>
<dbReference type="SFLD" id="SFLDG01129">
    <property type="entry name" value="C1.5:_HAD__Beta-PGM__Phosphata"/>
    <property type="match status" value="1"/>
</dbReference>
<dbReference type="EMBL" id="BLVP01000005">
    <property type="protein sequence ID" value="GFM36327.1"/>
    <property type="molecule type" value="Genomic_DNA"/>
</dbReference>
<comment type="catalytic activity">
    <reaction evidence="1">
        <text>2-phosphoglycolate + H2O = glycolate + phosphate</text>
        <dbReference type="Rhea" id="RHEA:14369"/>
        <dbReference type="ChEBI" id="CHEBI:15377"/>
        <dbReference type="ChEBI" id="CHEBI:29805"/>
        <dbReference type="ChEBI" id="CHEBI:43474"/>
        <dbReference type="ChEBI" id="CHEBI:58033"/>
        <dbReference type="EC" id="3.1.3.18"/>
    </reaction>
</comment>